<reference evidence="2 3" key="1">
    <citation type="submission" date="2019-08" db="EMBL/GenBank/DDBJ databases">
        <title>The genome of the soybean aphid Biotype 1, its phylome, world population structure and adaptation to the North American continent.</title>
        <authorList>
            <person name="Giordano R."/>
            <person name="Donthu R.K."/>
            <person name="Hernandez A.G."/>
            <person name="Wright C.L."/>
            <person name="Zimin A.V."/>
        </authorList>
    </citation>
    <scope>NUCLEOTIDE SEQUENCE [LARGE SCALE GENOMIC DNA]</scope>
    <source>
        <tissue evidence="2">Whole aphids</tissue>
    </source>
</reference>
<dbReference type="AlphaFoldDB" id="A0A6G0TMU4"/>
<feature type="transmembrane region" description="Helical" evidence="1">
    <location>
        <begin position="14"/>
        <end position="32"/>
    </location>
</feature>
<keyword evidence="1" id="KW-0812">Transmembrane</keyword>
<keyword evidence="3" id="KW-1185">Reference proteome</keyword>
<evidence type="ECO:0008006" key="4">
    <source>
        <dbReference type="Google" id="ProtNLM"/>
    </source>
</evidence>
<feature type="transmembrane region" description="Helical" evidence="1">
    <location>
        <begin position="280"/>
        <end position="300"/>
    </location>
</feature>
<dbReference type="EMBL" id="VYZN01000028">
    <property type="protein sequence ID" value="KAE9534543.1"/>
    <property type="molecule type" value="Genomic_DNA"/>
</dbReference>
<keyword evidence="1" id="KW-0472">Membrane</keyword>
<evidence type="ECO:0000256" key="1">
    <source>
        <dbReference type="SAM" id="Phobius"/>
    </source>
</evidence>
<name>A0A6G0TMU4_APHGL</name>
<evidence type="ECO:0000313" key="2">
    <source>
        <dbReference type="EMBL" id="KAE9534543.1"/>
    </source>
</evidence>
<comment type="caution">
    <text evidence="2">The sequence shown here is derived from an EMBL/GenBank/DDBJ whole genome shotgun (WGS) entry which is preliminary data.</text>
</comment>
<protein>
    <recommendedName>
        <fullName evidence="4">MULE transposase domain-containing protein</fullName>
    </recommendedName>
</protein>
<dbReference type="OrthoDB" id="6621388at2759"/>
<organism evidence="2 3">
    <name type="scientific">Aphis glycines</name>
    <name type="common">Soybean aphid</name>
    <dbReference type="NCBI Taxonomy" id="307491"/>
    <lineage>
        <taxon>Eukaryota</taxon>
        <taxon>Metazoa</taxon>
        <taxon>Ecdysozoa</taxon>
        <taxon>Arthropoda</taxon>
        <taxon>Hexapoda</taxon>
        <taxon>Insecta</taxon>
        <taxon>Pterygota</taxon>
        <taxon>Neoptera</taxon>
        <taxon>Paraneoptera</taxon>
        <taxon>Hemiptera</taxon>
        <taxon>Sternorrhyncha</taxon>
        <taxon>Aphidomorpha</taxon>
        <taxon>Aphidoidea</taxon>
        <taxon>Aphididae</taxon>
        <taxon>Aphidini</taxon>
        <taxon>Aphis</taxon>
        <taxon>Aphis</taxon>
    </lineage>
</organism>
<proteinExistence type="predicted"/>
<sequence length="416" mass="48089">MLIFYLNNKFLNELFTLNILFIACALLIIFLTKKLFTHLDLSATYLQFTYEKKNILFSILVKMALKDHDYVILANHEEVGVPNLNLFLQDHTYVQHPAIQILLQHKKQEQKQQARTYKTIPGVRLNSKFYVDNFGYKYYQKKLRVNRITLICERQKNPSRPVCYGSASISRNEMDNQILIHPEAGYIPPDIIESKKDENIKTPTITSEHARSCRNVERSAECKLQLFVNGGTVGIIFANTSAIEKYRKQLATVEIVGIDGTYKMLPQMLIDLQSFLTSQILYKSVVINFVWAFLMVFVLLGSETEETYCALFAVIYNTLPLNYDGICFVTNYERALMNAVQQIFPNWFHYTQSVVRYSHRKVNGVLNLVKRHNVAARIFRMMLALLHLPAERGHPGLGLENGLHTIVITHLRLTIF</sequence>
<evidence type="ECO:0000313" key="3">
    <source>
        <dbReference type="Proteomes" id="UP000475862"/>
    </source>
</evidence>
<gene>
    <name evidence="2" type="ORF">AGLY_008633</name>
</gene>
<dbReference type="Proteomes" id="UP000475862">
    <property type="component" value="Unassembled WGS sequence"/>
</dbReference>
<keyword evidence="1" id="KW-1133">Transmembrane helix</keyword>
<accession>A0A6G0TMU4</accession>